<proteinExistence type="predicted"/>
<protein>
    <submittedName>
        <fullName evidence="2">Uncharacterized protein</fullName>
    </submittedName>
</protein>
<organism evidence="2 3">
    <name type="scientific">Halorubrum tebenquichense DSM 14210</name>
    <dbReference type="NCBI Taxonomy" id="1227485"/>
    <lineage>
        <taxon>Archaea</taxon>
        <taxon>Methanobacteriati</taxon>
        <taxon>Methanobacteriota</taxon>
        <taxon>Stenosarchaea group</taxon>
        <taxon>Halobacteria</taxon>
        <taxon>Halobacteriales</taxon>
        <taxon>Haloferacaceae</taxon>
        <taxon>Halorubrum</taxon>
    </lineage>
</organism>
<evidence type="ECO:0000313" key="3">
    <source>
        <dbReference type="Proteomes" id="UP000011523"/>
    </source>
</evidence>
<accession>M0DCN8</accession>
<reference evidence="2 3" key="1">
    <citation type="journal article" date="2014" name="PLoS Genet.">
        <title>Phylogenetically driven sequencing of extremely halophilic archaea reveals strategies for static and dynamic osmo-response.</title>
        <authorList>
            <person name="Becker E.A."/>
            <person name="Seitzer P.M."/>
            <person name="Tritt A."/>
            <person name="Larsen D."/>
            <person name="Krusor M."/>
            <person name="Yao A.I."/>
            <person name="Wu D."/>
            <person name="Madern D."/>
            <person name="Eisen J.A."/>
            <person name="Darling A.E."/>
            <person name="Facciotti M.T."/>
        </authorList>
    </citation>
    <scope>NUCLEOTIDE SEQUENCE [LARGE SCALE GENOMIC DNA]</scope>
    <source>
        <strain evidence="2 3">DSM 14210</strain>
    </source>
</reference>
<keyword evidence="3" id="KW-1185">Reference proteome</keyword>
<feature type="compositionally biased region" description="Acidic residues" evidence="1">
    <location>
        <begin position="9"/>
        <end position="32"/>
    </location>
</feature>
<dbReference type="AlphaFoldDB" id="M0DCN8"/>
<dbReference type="OrthoDB" id="205962at2157"/>
<dbReference type="InterPro" id="IPR058276">
    <property type="entry name" value="DUF7970"/>
</dbReference>
<evidence type="ECO:0000256" key="1">
    <source>
        <dbReference type="SAM" id="MobiDB-lite"/>
    </source>
</evidence>
<dbReference type="Pfam" id="PF25925">
    <property type="entry name" value="DUF7970"/>
    <property type="match status" value="1"/>
</dbReference>
<sequence length="142" mass="15792">MGGFKSGAADDDWGDSEYDTDADEVDQSEDNSDDRQADETIETGVESPEQSVETSGTSAQRSTDLPWVLTRNSITDGRDKTVQLHLQQSTIDVQRDARRSVEDRLGETVKKADLREAALLVGLSHPEELESMLREWGYDIES</sequence>
<dbReference type="RefSeq" id="WP_006630659.1">
    <property type="nucleotide sequence ID" value="NZ_AOJD01000077.1"/>
</dbReference>
<dbReference type="EMBL" id="AOJD01000077">
    <property type="protein sequence ID" value="ELZ33251.1"/>
    <property type="molecule type" value="Genomic_DNA"/>
</dbReference>
<evidence type="ECO:0000313" key="2">
    <source>
        <dbReference type="EMBL" id="ELZ33251.1"/>
    </source>
</evidence>
<name>M0DCN8_9EURY</name>
<gene>
    <name evidence="2" type="ORF">C472_15122</name>
</gene>
<dbReference type="Proteomes" id="UP000011523">
    <property type="component" value="Unassembled WGS sequence"/>
</dbReference>
<feature type="compositionally biased region" description="Polar residues" evidence="1">
    <location>
        <begin position="48"/>
        <end position="63"/>
    </location>
</feature>
<comment type="caution">
    <text evidence="2">The sequence shown here is derived from an EMBL/GenBank/DDBJ whole genome shotgun (WGS) entry which is preliminary data.</text>
</comment>
<feature type="region of interest" description="Disordered" evidence="1">
    <location>
        <begin position="1"/>
        <end position="66"/>
    </location>
</feature>